<reference evidence="5 6" key="1">
    <citation type="submission" date="2017-02" db="EMBL/GenBank/DDBJ databases">
        <title>The new phylogeny of genus Mycobacterium.</title>
        <authorList>
            <person name="Tortoli E."/>
            <person name="Trovato A."/>
            <person name="Cirillo D.M."/>
        </authorList>
    </citation>
    <scope>NUCLEOTIDE SEQUENCE [LARGE SCALE GENOMIC DNA]</scope>
    <source>
        <strain evidence="5 6">RW6</strain>
    </source>
</reference>
<keyword evidence="6" id="KW-1185">Reference proteome</keyword>
<name>A0A1X0ATD3_9MYCO</name>
<dbReference type="PANTHER" id="PTHR33744">
    <property type="entry name" value="CARBOHYDRATE DIACID REGULATOR"/>
    <property type="match status" value="1"/>
</dbReference>
<dbReference type="Pfam" id="PF13556">
    <property type="entry name" value="HTH_30"/>
    <property type="match status" value="1"/>
</dbReference>
<evidence type="ECO:0008006" key="7">
    <source>
        <dbReference type="Google" id="ProtNLM"/>
    </source>
</evidence>
<dbReference type="STRING" id="1927124.BST13_20100"/>
<dbReference type="Pfam" id="PF17853">
    <property type="entry name" value="GGDEF_2"/>
    <property type="match status" value="1"/>
</dbReference>
<dbReference type="InterPro" id="IPR051448">
    <property type="entry name" value="CdaR-like_regulators"/>
</dbReference>
<evidence type="ECO:0000259" key="3">
    <source>
        <dbReference type="Pfam" id="PF14361"/>
    </source>
</evidence>
<dbReference type="Gene3D" id="1.10.10.2840">
    <property type="entry name" value="PucR C-terminal helix-turn-helix domain"/>
    <property type="match status" value="1"/>
</dbReference>
<sequence>MVASSLAERANDVTLSLGDTSGGFHTRLAELCTASVRSVLQSLTVDDEFDPTPAAAVGAARAQAGQPLAAAIGIDRVGFRRLWDLIVTEGQFTTETGRDALSSLTVQLHGIEDLYTRAMVSGYREEQTRKLLSEPAHRAVLLDELLGGLVHDRWAVRTTANQLRLPVTGPYIVVAAETLDVGFVGLAEVESKLRSLDVYSAWQELPDLQIGIVHVPSDLLLRRVLALISRLAAGQVRVGVSDRFDDLRHCAHALHVAKITMQGRSQPSAPVAVFDGSLLATAAVNEPDVMVRSVRPVIDRFSDLSDDERDTLFRTFQVWQQTEASVRETAELLACHPNTVRQRLRRIERRTERSLSRPRDIAELCLVFEVYHRLM</sequence>
<dbReference type="Proteomes" id="UP000192448">
    <property type="component" value="Unassembled WGS sequence"/>
</dbReference>
<evidence type="ECO:0000259" key="4">
    <source>
        <dbReference type="Pfam" id="PF17853"/>
    </source>
</evidence>
<organism evidence="5 6">
    <name type="scientific">Mycobacterium aquaticum</name>
    <dbReference type="NCBI Taxonomy" id="1927124"/>
    <lineage>
        <taxon>Bacteria</taxon>
        <taxon>Bacillati</taxon>
        <taxon>Actinomycetota</taxon>
        <taxon>Actinomycetes</taxon>
        <taxon>Mycobacteriales</taxon>
        <taxon>Mycobacteriaceae</taxon>
        <taxon>Mycobacterium</taxon>
    </lineage>
</organism>
<feature type="domain" description="RsbT co-antagonist protein RsbRD N-terminal" evidence="3">
    <location>
        <begin position="20"/>
        <end position="131"/>
    </location>
</feature>
<feature type="domain" description="PucR C-terminal helix-turn-helix" evidence="2">
    <location>
        <begin position="312"/>
        <end position="368"/>
    </location>
</feature>
<evidence type="ECO:0000256" key="1">
    <source>
        <dbReference type="ARBA" id="ARBA00006754"/>
    </source>
</evidence>
<dbReference type="PANTHER" id="PTHR33744:SF7">
    <property type="entry name" value="PUCR FAMILY TRANSCRIPTIONAL REGULATOR"/>
    <property type="match status" value="1"/>
</dbReference>
<evidence type="ECO:0000313" key="6">
    <source>
        <dbReference type="Proteomes" id="UP000192448"/>
    </source>
</evidence>
<dbReference type="EMBL" id="MVHF01000021">
    <property type="protein sequence ID" value="ORA33322.1"/>
    <property type="molecule type" value="Genomic_DNA"/>
</dbReference>
<dbReference type="AlphaFoldDB" id="A0A1X0ATD3"/>
<evidence type="ECO:0000259" key="2">
    <source>
        <dbReference type="Pfam" id="PF13556"/>
    </source>
</evidence>
<accession>A0A1X0ATD3</accession>
<gene>
    <name evidence="5" type="ORF">BST13_20100</name>
</gene>
<dbReference type="InterPro" id="IPR025751">
    <property type="entry name" value="RsbRD_N_dom"/>
</dbReference>
<comment type="similarity">
    <text evidence="1">Belongs to the CdaR family.</text>
</comment>
<comment type="caution">
    <text evidence="5">The sequence shown here is derived from an EMBL/GenBank/DDBJ whole genome shotgun (WGS) entry which is preliminary data.</text>
</comment>
<dbReference type="InterPro" id="IPR041522">
    <property type="entry name" value="CdaR_GGDEF"/>
</dbReference>
<feature type="domain" description="CdaR GGDEF-like" evidence="4">
    <location>
        <begin position="152"/>
        <end position="260"/>
    </location>
</feature>
<dbReference type="Pfam" id="PF14361">
    <property type="entry name" value="RsbRD_N"/>
    <property type="match status" value="1"/>
</dbReference>
<evidence type="ECO:0000313" key="5">
    <source>
        <dbReference type="EMBL" id="ORA33322.1"/>
    </source>
</evidence>
<dbReference type="InterPro" id="IPR025736">
    <property type="entry name" value="PucR_C-HTH_dom"/>
</dbReference>
<proteinExistence type="inferred from homology"/>
<protein>
    <recommendedName>
        <fullName evidence="7">PucR C-terminal helix-turn-helix domain-containing protein</fullName>
    </recommendedName>
</protein>
<dbReference type="InterPro" id="IPR042070">
    <property type="entry name" value="PucR_C-HTH_sf"/>
</dbReference>